<dbReference type="Proteomes" id="UP001216595">
    <property type="component" value="Unassembled WGS sequence"/>
</dbReference>
<proteinExistence type="predicted"/>
<accession>A0ABT5IGF4</accession>
<evidence type="ECO:0000313" key="2">
    <source>
        <dbReference type="Proteomes" id="UP001216595"/>
    </source>
</evidence>
<keyword evidence="2" id="KW-1185">Reference proteome</keyword>
<dbReference type="RefSeq" id="WP_272741959.1">
    <property type="nucleotide sequence ID" value="NZ_JAQQKW010000008.1"/>
</dbReference>
<dbReference type="Gene3D" id="3.30.460.40">
    <property type="match status" value="1"/>
</dbReference>
<sequence length="148" mass="16491">MPPDLRRSLDLIRRLMPPEQPWWLIGSAALSLSGLPVTVRDVDVYGPSEVIEAARIALGVPVSPPRADNRFRSRPYFQYRPPGGLEIDFMGGLQVFSAGDWRELRIESDVWIEGGRVPTLSEQAALLRLFGRPKDRARLALISGSDTP</sequence>
<dbReference type="SUPFAM" id="SSF81301">
    <property type="entry name" value="Nucleotidyltransferase"/>
    <property type="match status" value="1"/>
</dbReference>
<dbReference type="EMBL" id="JAQQKW010000008">
    <property type="protein sequence ID" value="MDC7695282.1"/>
    <property type="molecule type" value="Genomic_DNA"/>
</dbReference>
<evidence type="ECO:0008006" key="3">
    <source>
        <dbReference type="Google" id="ProtNLM"/>
    </source>
</evidence>
<protein>
    <recommendedName>
        <fullName evidence="3">Nucleotidyltransferase family protein</fullName>
    </recommendedName>
</protein>
<comment type="caution">
    <text evidence="1">The sequence shown here is derived from an EMBL/GenBank/DDBJ whole genome shotgun (WGS) entry which is preliminary data.</text>
</comment>
<organism evidence="1 2">
    <name type="scientific">Asticcacaulis currens</name>
    <dbReference type="NCBI Taxonomy" id="2984210"/>
    <lineage>
        <taxon>Bacteria</taxon>
        <taxon>Pseudomonadati</taxon>
        <taxon>Pseudomonadota</taxon>
        <taxon>Alphaproteobacteria</taxon>
        <taxon>Caulobacterales</taxon>
        <taxon>Caulobacteraceae</taxon>
        <taxon>Asticcacaulis</taxon>
    </lineage>
</organism>
<reference evidence="1 2" key="1">
    <citation type="submission" date="2023-01" db="EMBL/GenBank/DDBJ databases">
        <title>Novel species of the genus Asticcacaulis isolated from rivers.</title>
        <authorList>
            <person name="Lu H."/>
        </authorList>
    </citation>
    <scope>NUCLEOTIDE SEQUENCE [LARGE SCALE GENOMIC DNA]</scope>
    <source>
        <strain evidence="1 2">DXS10W</strain>
    </source>
</reference>
<evidence type="ECO:0000313" key="1">
    <source>
        <dbReference type="EMBL" id="MDC7695282.1"/>
    </source>
</evidence>
<dbReference type="InterPro" id="IPR043519">
    <property type="entry name" value="NT_sf"/>
</dbReference>
<gene>
    <name evidence="1" type="ORF">PQU94_13435</name>
</gene>
<name>A0ABT5IGF4_9CAUL</name>